<keyword evidence="5 12" id="KW-0547">Nucleotide-binding</keyword>
<evidence type="ECO:0000313" key="15">
    <source>
        <dbReference type="Proteomes" id="UP001375370"/>
    </source>
</evidence>
<dbReference type="InterPro" id="IPR058240">
    <property type="entry name" value="rSAM_sf"/>
</dbReference>
<dbReference type="InterPro" id="IPR040064">
    <property type="entry name" value="MoaA-like"/>
</dbReference>
<protein>
    <recommendedName>
        <fullName evidence="1 12">GTP 3',8-cyclase</fullName>
        <ecNumber evidence="1 12">4.1.99.22</ecNumber>
    </recommendedName>
    <alternativeName>
        <fullName evidence="12">Molybdenum cofactor biosynthesis protein A</fullName>
    </alternativeName>
</protein>
<feature type="binding site" evidence="12">
    <location>
        <position position="102"/>
    </location>
    <ligand>
        <name>GTP</name>
        <dbReference type="ChEBI" id="CHEBI:37565"/>
    </ligand>
</feature>
<dbReference type="InterPro" id="IPR007197">
    <property type="entry name" value="rSAM"/>
</dbReference>
<dbReference type="RefSeq" id="WP_338737432.1">
    <property type="nucleotide sequence ID" value="NZ_CP146612.1"/>
</dbReference>
<feature type="binding site" evidence="12">
    <location>
        <position position="22"/>
    </location>
    <ligand>
        <name>GTP</name>
        <dbReference type="ChEBI" id="CHEBI:37565"/>
    </ligand>
</feature>
<evidence type="ECO:0000256" key="6">
    <source>
        <dbReference type="ARBA" id="ARBA00023004"/>
    </source>
</evidence>
<dbReference type="NCBIfam" id="NF001199">
    <property type="entry name" value="PRK00164.2-1"/>
    <property type="match status" value="1"/>
</dbReference>
<keyword evidence="10 12" id="KW-0456">Lyase</keyword>
<dbReference type="HAMAP" id="MF_01225_B">
    <property type="entry name" value="MoaA_B"/>
    <property type="match status" value="1"/>
</dbReference>
<feature type="binding site" evidence="12">
    <location>
        <position position="275"/>
    </location>
    <ligand>
        <name>[4Fe-4S] cluster</name>
        <dbReference type="ChEBI" id="CHEBI:49883"/>
        <label>2</label>
        <note>4Fe-4S-substrate</note>
    </ligand>
</feature>
<dbReference type="PANTHER" id="PTHR22960:SF0">
    <property type="entry name" value="MOLYBDENUM COFACTOR BIOSYNTHESIS PROTEIN 1"/>
    <property type="match status" value="1"/>
</dbReference>
<name>A0ABZ2J6T0_9CHLR</name>
<evidence type="ECO:0000256" key="1">
    <source>
        <dbReference type="ARBA" id="ARBA00012167"/>
    </source>
</evidence>
<evidence type="ECO:0000256" key="8">
    <source>
        <dbReference type="ARBA" id="ARBA00023134"/>
    </source>
</evidence>
<feature type="binding site" evidence="12">
    <location>
        <position position="75"/>
    </location>
    <ligand>
        <name>S-adenosyl-L-methionine</name>
        <dbReference type="ChEBI" id="CHEBI:59789"/>
    </ligand>
</feature>
<feature type="binding site" evidence="12">
    <location>
        <position position="33"/>
    </location>
    <ligand>
        <name>[4Fe-4S] cluster</name>
        <dbReference type="ChEBI" id="CHEBI:49883"/>
        <label>1</label>
        <note>4Fe-4S-S-AdoMet</note>
    </ligand>
</feature>
<evidence type="ECO:0000313" key="14">
    <source>
        <dbReference type="EMBL" id="WWX25292.1"/>
    </source>
</evidence>
<comment type="pathway">
    <text evidence="12">Cofactor biosynthesis; molybdopterin biosynthesis.</text>
</comment>
<dbReference type="EMBL" id="CP146612">
    <property type="protein sequence ID" value="WWX25292.1"/>
    <property type="molecule type" value="Genomic_DNA"/>
</dbReference>
<dbReference type="SFLD" id="SFLDG01067">
    <property type="entry name" value="SPASM/twitch_domain_containing"/>
    <property type="match status" value="1"/>
</dbReference>
<feature type="domain" description="Radical SAM core" evidence="13">
    <location>
        <begin position="13"/>
        <end position="232"/>
    </location>
</feature>
<feature type="binding site" evidence="12">
    <location>
        <position position="163"/>
    </location>
    <ligand>
        <name>GTP</name>
        <dbReference type="ChEBI" id="CHEBI:37565"/>
    </ligand>
</feature>
<evidence type="ECO:0000256" key="3">
    <source>
        <dbReference type="ARBA" id="ARBA00022691"/>
    </source>
</evidence>
<evidence type="ECO:0000256" key="9">
    <source>
        <dbReference type="ARBA" id="ARBA00023150"/>
    </source>
</evidence>
<keyword evidence="7 12" id="KW-0411">Iron-sulfur</keyword>
<sequence>MTEASCITGTLDAYNRRINYLRISVTDRCNLRCVYCSDGGLDHLSHNDILSYEEIAAVTRVAASMGVRHIRLTGGEPLVRPALSNLIKLLTVIPNIDDVSLTTNGTLLKTQAADLKKAGLKRINVSLDSLLPDRFARITGGEQLDRVFEGIEEAHRVGLSPIKVNMVVMPGINDDEITSFAQKAKYEGWHVRFIEYMPFEGSDNSKVLSVAEIKDRIEAENGQLWACCISGAGPANYYSFGSGQGTIGFIRPISHRFCGQCNRLRLTADGKLRPCLLNDTELDLKNVIRRGGTEQDIKDLLLQAVMAKPERHNLEEMAVGGRQMRQIGG</sequence>
<dbReference type="PANTHER" id="PTHR22960">
    <property type="entry name" value="MOLYBDOPTERIN COFACTOR SYNTHESIS PROTEIN A"/>
    <property type="match status" value="1"/>
</dbReference>
<dbReference type="SUPFAM" id="SSF102114">
    <property type="entry name" value="Radical SAM enzymes"/>
    <property type="match status" value="1"/>
</dbReference>
<comment type="function">
    <text evidence="12">Catalyzes the cyclization of GTP to (8S)-3',8-cyclo-7,8-dihydroguanosine 5'-triphosphate.</text>
</comment>
<evidence type="ECO:0000256" key="10">
    <source>
        <dbReference type="ARBA" id="ARBA00023239"/>
    </source>
</evidence>
<evidence type="ECO:0000256" key="7">
    <source>
        <dbReference type="ARBA" id="ARBA00023014"/>
    </source>
</evidence>
<dbReference type="SFLD" id="SFLDS00029">
    <property type="entry name" value="Radical_SAM"/>
    <property type="match status" value="1"/>
</dbReference>
<dbReference type="Pfam" id="PF06463">
    <property type="entry name" value="Mob_synth_C"/>
    <property type="match status" value="1"/>
</dbReference>
<dbReference type="Pfam" id="PF04055">
    <property type="entry name" value="Radical_SAM"/>
    <property type="match status" value="1"/>
</dbReference>
<dbReference type="GO" id="GO:0061798">
    <property type="term" value="F:GTP 3',8'-cyclase activity"/>
    <property type="evidence" value="ECO:0007669"/>
    <property type="project" value="UniProtKB-EC"/>
</dbReference>
<comment type="subunit">
    <text evidence="12">Monomer and homodimer.</text>
</comment>
<dbReference type="CDD" id="cd01335">
    <property type="entry name" value="Radical_SAM"/>
    <property type="match status" value="1"/>
</dbReference>
<accession>A0ABZ2J6T0</accession>
<feature type="binding site" evidence="12">
    <location>
        <position position="35"/>
    </location>
    <ligand>
        <name>S-adenosyl-L-methionine</name>
        <dbReference type="ChEBI" id="CHEBI:59789"/>
    </ligand>
</feature>
<dbReference type="EC" id="4.1.99.22" evidence="1 12"/>
<evidence type="ECO:0000256" key="11">
    <source>
        <dbReference type="ARBA" id="ARBA00048697"/>
    </source>
</evidence>
<evidence type="ECO:0000256" key="5">
    <source>
        <dbReference type="ARBA" id="ARBA00022741"/>
    </source>
</evidence>
<comment type="similarity">
    <text evidence="12">Belongs to the radical SAM superfamily. MoaA family.</text>
</comment>
<dbReference type="PROSITE" id="PS51918">
    <property type="entry name" value="RADICAL_SAM"/>
    <property type="match status" value="1"/>
</dbReference>
<proteinExistence type="inferred from homology"/>
<feature type="binding site" evidence="12">
    <location>
        <position position="29"/>
    </location>
    <ligand>
        <name>[4Fe-4S] cluster</name>
        <dbReference type="ChEBI" id="CHEBI:49883"/>
        <label>1</label>
        <note>4Fe-4S-S-AdoMet</note>
    </ligand>
</feature>
<gene>
    <name evidence="12 14" type="primary">moaA</name>
    <name evidence="14" type="ORF">V8247_08550</name>
</gene>
<dbReference type="Gene3D" id="3.20.20.70">
    <property type="entry name" value="Aldolase class I"/>
    <property type="match status" value="1"/>
</dbReference>
<dbReference type="SFLD" id="SFLDG01386">
    <property type="entry name" value="main_SPASM_domain-containing"/>
    <property type="match status" value="1"/>
</dbReference>
<dbReference type="NCBIfam" id="TIGR02666">
    <property type="entry name" value="moaA"/>
    <property type="match status" value="1"/>
</dbReference>
<evidence type="ECO:0000256" key="2">
    <source>
        <dbReference type="ARBA" id="ARBA00022485"/>
    </source>
</evidence>
<dbReference type="SFLD" id="SFLDG01383">
    <property type="entry name" value="cyclic_pyranopterin_phosphate"/>
    <property type="match status" value="1"/>
</dbReference>
<organism evidence="14 15">
    <name type="scientific">Candidatus Dehalogenimonas loeffleri</name>
    <dbReference type="NCBI Taxonomy" id="3127115"/>
    <lineage>
        <taxon>Bacteria</taxon>
        <taxon>Bacillati</taxon>
        <taxon>Chloroflexota</taxon>
        <taxon>Dehalococcoidia</taxon>
        <taxon>Dehalococcoidales</taxon>
        <taxon>Dehalococcoidaceae</taxon>
        <taxon>Dehalogenimonas</taxon>
    </lineage>
</organism>
<dbReference type="InterPro" id="IPR013483">
    <property type="entry name" value="MoaA"/>
</dbReference>
<feature type="binding site" evidence="12">
    <location>
        <position position="36"/>
    </location>
    <ligand>
        <name>[4Fe-4S] cluster</name>
        <dbReference type="ChEBI" id="CHEBI:49883"/>
        <label>1</label>
        <note>4Fe-4S-S-AdoMet</note>
    </ligand>
</feature>
<feature type="binding site" evidence="12">
    <location>
        <position position="258"/>
    </location>
    <ligand>
        <name>[4Fe-4S] cluster</name>
        <dbReference type="ChEBI" id="CHEBI:49883"/>
        <label>2</label>
        <note>4Fe-4S-substrate</note>
    </ligand>
</feature>
<evidence type="ECO:0000256" key="4">
    <source>
        <dbReference type="ARBA" id="ARBA00022723"/>
    </source>
</evidence>
<dbReference type="InterPro" id="IPR010505">
    <property type="entry name" value="MoaA_twitch"/>
</dbReference>
<keyword evidence="4 12" id="KW-0479">Metal-binding</keyword>
<feature type="binding site" evidence="12">
    <location>
        <position position="197"/>
    </location>
    <ligand>
        <name>S-adenosyl-L-methionine</name>
        <dbReference type="ChEBI" id="CHEBI:59789"/>
    </ligand>
</feature>
<reference evidence="14 15" key="1">
    <citation type="submission" date="2024-03" db="EMBL/GenBank/DDBJ databases">
        <title>A Dehalogenimonas Isolated from Estuarine Sediments Dihaloeliminates Chlorinated Alkanes.</title>
        <authorList>
            <person name="Yang Y."/>
            <person name="Wang H."/>
        </authorList>
    </citation>
    <scope>NUCLEOTIDE SEQUENCE [LARGE SCALE GENOMIC DNA]</scope>
    <source>
        <strain evidence="14 15">W</strain>
    </source>
</reference>
<dbReference type="Proteomes" id="UP001375370">
    <property type="component" value="Chromosome"/>
</dbReference>
<keyword evidence="15" id="KW-1185">Reference proteome</keyword>
<feature type="binding site" evidence="12">
    <location>
        <position position="71"/>
    </location>
    <ligand>
        <name>GTP</name>
        <dbReference type="ChEBI" id="CHEBI:37565"/>
    </ligand>
</feature>
<dbReference type="CDD" id="cd21117">
    <property type="entry name" value="Twitch_MoaA"/>
    <property type="match status" value="1"/>
</dbReference>
<feature type="binding site" evidence="12">
    <location>
        <position position="261"/>
    </location>
    <ligand>
        <name>[4Fe-4S] cluster</name>
        <dbReference type="ChEBI" id="CHEBI:49883"/>
        <label>2</label>
        <note>4Fe-4S-substrate</note>
    </ligand>
</feature>
<feature type="binding site" evidence="12">
    <location>
        <begin position="263"/>
        <end position="265"/>
    </location>
    <ligand>
        <name>GTP</name>
        <dbReference type="ChEBI" id="CHEBI:37565"/>
    </ligand>
</feature>
<keyword evidence="3 12" id="KW-0949">S-adenosyl-L-methionine</keyword>
<feature type="binding site" evidence="12">
    <location>
        <position position="126"/>
    </location>
    <ligand>
        <name>S-adenosyl-L-methionine</name>
        <dbReference type="ChEBI" id="CHEBI:59789"/>
    </ligand>
</feature>
<keyword evidence="6 12" id="KW-0408">Iron</keyword>
<dbReference type="PROSITE" id="PS01305">
    <property type="entry name" value="MOAA_NIFB_PQQE"/>
    <property type="match status" value="1"/>
</dbReference>
<evidence type="ECO:0000259" key="13">
    <source>
        <dbReference type="PROSITE" id="PS51918"/>
    </source>
</evidence>
<dbReference type="InterPro" id="IPR006638">
    <property type="entry name" value="Elp3/MiaA/NifB-like_rSAM"/>
</dbReference>
<evidence type="ECO:0000256" key="12">
    <source>
        <dbReference type="HAMAP-Rule" id="MF_01225"/>
    </source>
</evidence>
<keyword evidence="8 12" id="KW-0342">GTP-binding</keyword>
<keyword evidence="2 12" id="KW-0004">4Fe-4S</keyword>
<dbReference type="SMART" id="SM00729">
    <property type="entry name" value="Elp3"/>
    <property type="match status" value="1"/>
</dbReference>
<dbReference type="InterPro" id="IPR000385">
    <property type="entry name" value="MoaA_NifB_PqqE_Fe-S-bd_CS"/>
</dbReference>
<keyword evidence="9 12" id="KW-0501">Molybdenum cofactor biosynthesis</keyword>
<dbReference type="InterPro" id="IPR050105">
    <property type="entry name" value="MoCo_biosynth_MoaA/MoaC"/>
</dbReference>
<comment type="catalytic activity">
    <reaction evidence="11 12">
        <text>GTP + AH2 + S-adenosyl-L-methionine = (8S)-3',8-cyclo-7,8-dihydroguanosine 5'-triphosphate + 5'-deoxyadenosine + L-methionine + A + H(+)</text>
        <dbReference type="Rhea" id="RHEA:49576"/>
        <dbReference type="ChEBI" id="CHEBI:13193"/>
        <dbReference type="ChEBI" id="CHEBI:15378"/>
        <dbReference type="ChEBI" id="CHEBI:17319"/>
        <dbReference type="ChEBI" id="CHEBI:17499"/>
        <dbReference type="ChEBI" id="CHEBI:37565"/>
        <dbReference type="ChEBI" id="CHEBI:57844"/>
        <dbReference type="ChEBI" id="CHEBI:59789"/>
        <dbReference type="ChEBI" id="CHEBI:131766"/>
        <dbReference type="EC" id="4.1.99.22"/>
    </reaction>
</comment>
<dbReference type="InterPro" id="IPR013785">
    <property type="entry name" value="Aldolase_TIM"/>
</dbReference>
<comment type="cofactor">
    <cofactor evidence="12">
        <name>[4Fe-4S] cluster</name>
        <dbReference type="ChEBI" id="CHEBI:49883"/>
    </cofactor>
    <text evidence="12">Binds 2 [4Fe-4S] clusters. Binds 1 [4Fe-4S] cluster coordinated with 3 cysteines and an exchangeable S-adenosyl-L-methionine and 1 [4Fe-4S] cluster coordinated with 3 cysteines and the GTP-derived substrate.</text>
</comment>